<dbReference type="AlphaFoldDB" id="A0A8A1LHQ9"/>
<accession>A0A8A1LHQ9</accession>
<proteinExistence type="predicted"/>
<dbReference type="Proteomes" id="UP000663419">
    <property type="component" value="Chromosome 2"/>
</dbReference>
<dbReference type="VEuPathDB" id="FungiDB:I7I53_06598"/>
<protein>
    <recommendedName>
        <fullName evidence="4">Secreted protein</fullName>
    </recommendedName>
</protein>
<reference evidence="2" key="1">
    <citation type="submission" date="2021-01" db="EMBL/GenBank/DDBJ databases">
        <title>Chromosome-level genome assembly of a human fungal pathogen reveals clustering of transcriptionally co-regulated genes.</title>
        <authorList>
            <person name="Voorhies M."/>
            <person name="Cohen S."/>
            <person name="Shea T.P."/>
            <person name="Petrus S."/>
            <person name="Munoz J.F."/>
            <person name="Poplawski S."/>
            <person name="Goldman W.E."/>
            <person name="Michael T."/>
            <person name="Cuomo C.A."/>
            <person name="Sil A."/>
            <person name="Beyhan S."/>
        </authorList>
    </citation>
    <scope>NUCLEOTIDE SEQUENCE</scope>
    <source>
        <strain evidence="2">H88</strain>
    </source>
</reference>
<evidence type="ECO:0000313" key="2">
    <source>
        <dbReference type="EMBL" id="QSS51307.1"/>
    </source>
</evidence>
<evidence type="ECO:0000256" key="1">
    <source>
        <dbReference type="SAM" id="SignalP"/>
    </source>
</evidence>
<feature type="chain" id="PRO_5034143811" description="Secreted protein" evidence="1">
    <location>
        <begin position="31"/>
        <end position="95"/>
    </location>
</feature>
<organism evidence="2 3">
    <name type="scientific">Ajellomyces capsulatus (strain H88)</name>
    <name type="common">Darling's disease fungus</name>
    <name type="synonym">Histoplasma capsulatum</name>
    <dbReference type="NCBI Taxonomy" id="544711"/>
    <lineage>
        <taxon>Eukaryota</taxon>
        <taxon>Fungi</taxon>
        <taxon>Dikarya</taxon>
        <taxon>Ascomycota</taxon>
        <taxon>Pezizomycotina</taxon>
        <taxon>Eurotiomycetes</taxon>
        <taxon>Eurotiomycetidae</taxon>
        <taxon>Onygenales</taxon>
        <taxon>Ajellomycetaceae</taxon>
        <taxon>Histoplasma</taxon>
    </lineage>
</organism>
<feature type="signal peptide" evidence="1">
    <location>
        <begin position="1"/>
        <end position="30"/>
    </location>
</feature>
<evidence type="ECO:0008006" key="4">
    <source>
        <dbReference type="Google" id="ProtNLM"/>
    </source>
</evidence>
<keyword evidence="1" id="KW-0732">Signal</keyword>
<evidence type="ECO:0000313" key="3">
    <source>
        <dbReference type="Proteomes" id="UP000663419"/>
    </source>
</evidence>
<sequence length="95" mass="10602">MRGFSYKKQLLFPLRCLLTYLTSLCTSASAAVTATTQCSEAEHSVLAQILLMIVFLKPITKHARWLVGGWTQGQCNIRSVPPSSPSSERDIQVYR</sequence>
<name>A0A8A1LHQ9_AJEC8</name>
<dbReference type="EMBL" id="CP069103">
    <property type="protein sequence ID" value="QSS51307.1"/>
    <property type="molecule type" value="Genomic_DNA"/>
</dbReference>
<gene>
    <name evidence="2" type="ORF">I7I53_06598</name>
</gene>